<dbReference type="EMBL" id="CAJNOV010010452">
    <property type="protein sequence ID" value="CAF1408061.1"/>
    <property type="molecule type" value="Genomic_DNA"/>
</dbReference>
<dbReference type="EMBL" id="CAJNRG010018114">
    <property type="protein sequence ID" value="CAF2247587.1"/>
    <property type="molecule type" value="Genomic_DNA"/>
</dbReference>
<name>A0A815LGT6_9BILA</name>
<reference evidence="1" key="1">
    <citation type="submission" date="2021-02" db="EMBL/GenBank/DDBJ databases">
        <authorList>
            <person name="Nowell W R."/>
        </authorList>
    </citation>
    <scope>NUCLEOTIDE SEQUENCE</scope>
</reference>
<accession>A0A815LGT6</accession>
<evidence type="ECO:0000313" key="2">
    <source>
        <dbReference type="EMBL" id="CAF1653684.1"/>
    </source>
</evidence>
<dbReference type="Proteomes" id="UP000663887">
    <property type="component" value="Unassembled WGS sequence"/>
</dbReference>
<sequence>MEIAGYKSLPSHFGQLTESIFDSYSIYTLIIPSDIIDKYLPNKLRAFASHTLKNLAKCYFFYSKPIIYASRSQVSGYTEPLSYSTSLGDLVEDLFSKNNPKLRYNFLVSDNCLIFSRIPRIRHVTYHLLCKHITLSNRSTDVRFAGEFWRDEFNNFQLNNNSGTYRPSDTLIEQAIKLFNHCMPKLKFQGISFQISALPSTRRRVIIKIKRKRPIIT</sequence>
<dbReference type="OrthoDB" id="10039314at2759"/>
<dbReference type="EMBL" id="CAJOBF010003670">
    <property type="protein sequence ID" value="CAF4103100.1"/>
    <property type="molecule type" value="Genomic_DNA"/>
</dbReference>
<gene>
    <name evidence="1" type="ORF">CJN711_LOCUS22370</name>
    <name evidence="5" type="ORF">GIL414_LOCUS47319</name>
    <name evidence="2" type="ORF">KQP761_LOCUS30482</name>
    <name evidence="4" type="ORF">UXM345_LOCUS22358</name>
    <name evidence="3" type="ORF">XDN619_LOCUS35133</name>
</gene>
<dbReference type="Proteomes" id="UP000681720">
    <property type="component" value="Unassembled WGS sequence"/>
</dbReference>
<evidence type="ECO:0000313" key="5">
    <source>
        <dbReference type="EMBL" id="CAF4804787.1"/>
    </source>
</evidence>
<dbReference type="Proteomes" id="UP000663834">
    <property type="component" value="Unassembled WGS sequence"/>
</dbReference>
<organism evidence="1 6">
    <name type="scientific">Rotaria magnacalcarata</name>
    <dbReference type="NCBI Taxonomy" id="392030"/>
    <lineage>
        <taxon>Eukaryota</taxon>
        <taxon>Metazoa</taxon>
        <taxon>Spiralia</taxon>
        <taxon>Gnathifera</taxon>
        <taxon>Rotifera</taxon>
        <taxon>Eurotatoria</taxon>
        <taxon>Bdelloidea</taxon>
        <taxon>Philodinida</taxon>
        <taxon>Philodinidae</taxon>
        <taxon>Rotaria</taxon>
    </lineage>
</organism>
<evidence type="ECO:0000313" key="4">
    <source>
        <dbReference type="EMBL" id="CAF4103100.1"/>
    </source>
</evidence>
<evidence type="ECO:0000313" key="3">
    <source>
        <dbReference type="EMBL" id="CAF2247587.1"/>
    </source>
</evidence>
<dbReference type="EMBL" id="CAJOBJ010150690">
    <property type="protein sequence ID" value="CAF4804787.1"/>
    <property type="molecule type" value="Genomic_DNA"/>
</dbReference>
<dbReference type="Proteomes" id="UP000663842">
    <property type="component" value="Unassembled WGS sequence"/>
</dbReference>
<comment type="caution">
    <text evidence="1">The sequence shown here is derived from an EMBL/GenBank/DDBJ whole genome shotgun (WGS) entry which is preliminary data.</text>
</comment>
<proteinExistence type="predicted"/>
<dbReference type="EMBL" id="CAJNOW010016971">
    <property type="protein sequence ID" value="CAF1653684.1"/>
    <property type="molecule type" value="Genomic_DNA"/>
</dbReference>
<evidence type="ECO:0000313" key="1">
    <source>
        <dbReference type="EMBL" id="CAF1408061.1"/>
    </source>
</evidence>
<dbReference type="Proteomes" id="UP000663855">
    <property type="component" value="Unassembled WGS sequence"/>
</dbReference>
<protein>
    <submittedName>
        <fullName evidence="1">Uncharacterized protein</fullName>
    </submittedName>
</protein>
<evidence type="ECO:0000313" key="6">
    <source>
        <dbReference type="Proteomes" id="UP000663855"/>
    </source>
</evidence>
<dbReference type="AlphaFoldDB" id="A0A815LGT6"/>